<dbReference type="SUPFAM" id="SSF56112">
    <property type="entry name" value="Protein kinase-like (PK-like)"/>
    <property type="match status" value="1"/>
</dbReference>
<feature type="compositionally biased region" description="Low complexity" evidence="1">
    <location>
        <begin position="622"/>
        <end position="634"/>
    </location>
</feature>
<evidence type="ECO:0000256" key="1">
    <source>
        <dbReference type="SAM" id="MobiDB-lite"/>
    </source>
</evidence>
<dbReference type="AlphaFoldDB" id="A0A9N8VLX0"/>
<dbReference type="OrthoDB" id="2407650at2759"/>
<protein>
    <submittedName>
        <fullName evidence="3">3411_t:CDS:1</fullName>
    </submittedName>
</protein>
<gene>
    <name evidence="3" type="ORF">AMORRO_LOCUS1221</name>
</gene>
<keyword evidence="4" id="KW-1185">Reference proteome</keyword>
<proteinExistence type="predicted"/>
<evidence type="ECO:0000313" key="3">
    <source>
        <dbReference type="EMBL" id="CAG8457320.1"/>
    </source>
</evidence>
<sequence>MSDEMWTMSEKLHSILIGCLGTEEAVLDFINWFFDGIRKNFGDSTASNSSQTSLNRNPSATVSSLNLPETCFQCKRKYTSEKWCRSCESVIFESSFNTWTSGNLALDRMIHQTQLDASSSSAFLRWIPFSQFKDVKEIGRGGFSTVYSARWNHDMLDGTLQQWVTNMEQQIIMDYVKCHDVFVNEADWNAIVEKFMGKMRRIFESRRILKCKPLESESASSISSRNNSLKTRKRNSIVKIKGLFRSLSFNRKRFSTISTASKASVTNLRIPTQMHRITRIPPTTSPVNSAAQKIIVLRRLHNSSNLSAEFIDQIKSYYLTTKKNDHFVPLYGITQDPESKDYYLVMQHANDGNLNRYLRHNYNTIDWWQRIIILGDIVRSLKELHDKDLVHHNLHSGNILRHFDQPNGSGIVKRARILLADAGLFFPAGVTLDHSSEVSEREIEKAAETTAHMENKVFGVLPYIAPEVLRGGQYTKAADIYSMGIIMWEITSGKRPYLERPYDRKLAIDICEGLRPEITSGTPDVYRELMEMCWDANPEKRPDIDQIVKITSSWHRVPTASNPSTGGSATGIRQHVNNSFEMFTPSRMKNIEIFAEAEKLRRQLSIGRRITGSNNSEDDTDGSGTISSGSNNIELSRVRRAPPESHMFSRRFEFEDLPTPRNTSKSVSNKYTLNSLIITTDPSEMVGERVDNETRMMEGIVGRDLVQAHQGSLSLDSAVGMSPIKDESF</sequence>
<dbReference type="PROSITE" id="PS50011">
    <property type="entry name" value="PROTEIN_KINASE_DOM"/>
    <property type="match status" value="1"/>
</dbReference>
<accession>A0A9N8VLX0</accession>
<feature type="region of interest" description="Disordered" evidence="1">
    <location>
        <begin position="608"/>
        <end position="641"/>
    </location>
</feature>
<dbReference type="Pfam" id="PF07714">
    <property type="entry name" value="PK_Tyr_Ser-Thr"/>
    <property type="match status" value="1"/>
</dbReference>
<dbReference type="Gene3D" id="1.10.510.10">
    <property type="entry name" value="Transferase(Phosphotransferase) domain 1"/>
    <property type="match status" value="1"/>
</dbReference>
<dbReference type="PANTHER" id="PTHR44329">
    <property type="entry name" value="SERINE/THREONINE-PROTEIN KINASE TNNI3K-RELATED"/>
    <property type="match status" value="1"/>
</dbReference>
<reference evidence="3" key="1">
    <citation type="submission" date="2021-06" db="EMBL/GenBank/DDBJ databases">
        <authorList>
            <person name="Kallberg Y."/>
            <person name="Tangrot J."/>
            <person name="Rosling A."/>
        </authorList>
    </citation>
    <scope>NUCLEOTIDE SEQUENCE</scope>
    <source>
        <strain evidence="3">CL551</strain>
    </source>
</reference>
<dbReference type="InterPro" id="IPR011009">
    <property type="entry name" value="Kinase-like_dom_sf"/>
</dbReference>
<dbReference type="Proteomes" id="UP000789342">
    <property type="component" value="Unassembled WGS sequence"/>
</dbReference>
<dbReference type="GO" id="GO:0005524">
    <property type="term" value="F:ATP binding"/>
    <property type="evidence" value="ECO:0007669"/>
    <property type="project" value="InterPro"/>
</dbReference>
<dbReference type="InterPro" id="IPR001245">
    <property type="entry name" value="Ser-Thr/Tyr_kinase_cat_dom"/>
</dbReference>
<feature type="domain" description="Protein kinase" evidence="2">
    <location>
        <begin position="132"/>
        <end position="555"/>
    </location>
</feature>
<evidence type="ECO:0000259" key="2">
    <source>
        <dbReference type="PROSITE" id="PS50011"/>
    </source>
</evidence>
<evidence type="ECO:0000313" key="4">
    <source>
        <dbReference type="Proteomes" id="UP000789342"/>
    </source>
</evidence>
<dbReference type="GO" id="GO:0004674">
    <property type="term" value="F:protein serine/threonine kinase activity"/>
    <property type="evidence" value="ECO:0007669"/>
    <property type="project" value="TreeGrafter"/>
</dbReference>
<organism evidence="3 4">
    <name type="scientific">Acaulospora morrowiae</name>
    <dbReference type="NCBI Taxonomy" id="94023"/>
    <lineage>
        <taxon>Eukaryota</taxon>
        <taxon>Fungi</taxon>
        <taxon>Fungi incertae sedis</taxon>
        <taxon>Mucoromycota</taxon>
        <taxon>Glomeromycotina</taxon>
        <taxon>Glomeromycetes</taxon>
        <taxon>Diversisporales</taxon>
        <taxon>Acaulosporaceae</taxon>
        <taxon>Acaulospora</taxon>
    </lineage>
</organism>
<comment type="caution">
    <text evidence="3">The sequence shown here is derived from an EMBL/GenBank/DDBJ whole genome shotgun (WGS) entry which is preliminary data.</text>
</comment>
<dbReference type="InterPro" id="IPR000719">
    <property type="entry name" value="Prot_kinase_dom"/>
</dbReference>
<dbReference type="InterPro" id="IPR051681">
    <property type="entry name" value="Ser/Thr_Kinases-Pseudokinases"/>
</dbReference>
<name>A0A9N8VLX0_9GLOM</name>
<dbReference type="EMBL" id="CAJVPV010000440">
    <property type="protein sequence ID" value="CAG8457320.1"/>
    <property type="molecule type" value="Genomic_DNA"/>
</dbReference>